<evidence type="ECO:0000256" key="1">
    <source>
        <dbReference type="SAM" id="MobiDB-lite"/>
    </source>
</evidence>
<gene>
    <name evidence="2" type="ORF">SNEC2469_LOCUS19614</name>
</gene>
<organism evidence="2 3">
    <name type="scientific">Symbiodinium necroappetens</name>
    <dbReference type="NCBI Taxonomy" id="1628268"/>
    <lineage>
        <taxon>Eukaryota</taxon>
        <taxon>Sar</taxon>
        <taxon>Alveolata</taxon>
        <taxon>Dinophyceae</taxon>
        <taxon>Suessiales</taxon>
        <taxon>Symbiodiniaceae</taxon>
        <taxon>Symbiodinium</taxon>
    </lineage>
</organism>
<feature type="non-terminal residue" evidence="2">
    <location>
        <position position="132"/>
    </location>
</feature>
<protein>
    <submittedName>
        <fullName evidence="2">Uncharacterized protein</fullName>
    </submittedName>
</protein>
<feature type="non-terminal residue" evidence="2">
    <location>
        <position position="1"/>
    </location>
</feature>
<name>A0A812WJI1_9DINO</name>
<sequence length="132" mass="14487">DMDAMVLATQQHPERLQQACVASAAVFSCCFCATLLEDGSTRAADPILSVTGAMTTWILFRALHTAAALKRAGRDLASEAKETQRLRDKMSLQDGPEQAEKLRGELEKWKREAETLRTQVEAIQKQAANQAA</sequence>
<proteinExistence type="predicted"/>
<dbReference type="AlphaFoldDB" id="A0A812WJI1"/>
<dbReference type="OrthoDB" id="443512at2759"/>
<comment type="caution">
    <text evidence="2">The sequence shown here is derived from an EMBL/GenBank/DDBJ whole genome shotgun (WGS) entry which is preliminary data.</text>
</comment>
<dbReference type="EMBL" id="CAJNJA010033630">
    <property type="protein sequence ID" value="CAE7681928.1"/>
    <property type="molecule type" value="Genomic_DNA"/>
</dbReference>
<evidence type="ECO:0000313" key="2">
    <source>
        <dbReference type="EMBL" id="CAE7681928.1"/>
    </source>
</evidence>
<feature type="compositionally biased region" description="Basic and acidic residues" evidence="1">
    <location>
        <begin position="80"/>
        <end position="91"/>
    </location>
</feature>
<evidence type="ECO:0000313" key="3">
    <source>
        <dbReference type="Proteomes" id="UP000601435"/>
    </source>
</evidence>
<keyword evidence="3" id="KW-1185">Reference proteome</keyword>
<feature type="region of interest" description="Disordered" evidence="1">
    <location>
        <begin position="80"/>
        <end position="100"/>
    </location>
</feature>
<reference evidence="2" key="1">
    <citation type="submission" date="2021-02" db="EMBL/GenBank/DDBJ databases">
        <authorList>
            <person name="Dougan E. K."/>
            <person name="Rhodes N."/>
            <person name="Thang M."/>
            <person name="Chan C."/>
        </authorList>
    </citation>
    <scope>NUCLEOTIDE SEQUENCE</scope>
</reference>
<dbReference type="Proteomes" id="UP000601435">
    <property type="component" value="Unassembled WGS sequence"/>
</dbReference>
<accession>A0A812WJI1</accession>